<protein>
    <recommendedName>
        <fullName evidence="9">M-phase inducer phosphatase</fullName>
        <ecNumber evidence="2">3.1.3.48</ecNumber>
    </recommendedName>
</protein>
<feature type="region of interest" description="Disordered" evidence="10">
    <location>
        <begin position="19"/>
        <end position="164"/>
    </location>
</feature>
<evidence type="ECO:0000256" key="1">
    <source>
        <dbReference type="ARBA" id="ARBA00011065"/>
    </source>
</evidence>
<name>A0A061B7Z5_RHOTO</name>
<feature type="domain" description="Rhodanese" evidence="11">
    <location>
        <begin position="625"/>
        <end position="741"/>
    </location>
</feature>
<dbReference type="GO" id="GO:0051301">
    <property type="term" value="P:cell division"/>
    <property type="evidence" value="ECO:0007669"/>
    <property type="project" value="UniProtKB-KW"/>
</dbReference>
<keyword evidence="3" id="KW-0132">Cell division</keyword>
<dbReference type="GO" id="GO:0005634">
    <property type="term" value="C:nucleus"/>
    <property type="evidence" value="ECO:0007669"/>
    <property type="project" value="TreeGrafter"/>
</dbReference>
<organism evidence="12">
    <name type="scientific">Rhodotorula toruloides</name>
    <name type="common">Yeast</name>
    <name type="synonym">Rhodosporidium toruloides</name>
    <dbReference type="NCBI Taxonomy" id="5286"/>
    <lineage>
        <taxon>Eukaryota</taxon>
        <taxon>Fungi</taxon>
        <taxon>Dikarya</taxon>
        <taxon>Basidiomycota</taxon>
        <taxon>Pucciniomycotina</taxon>
        <taxon>Microbotryomycetes</taxon>
        <taxon>Sporidiobolales</taxon>
        <taxon>Sporidiobolaceae</taxon>
        <taxon>Rhodotorula</taxon>
    </lineage>
</organism>
<dbReference type="PANTHER" id="PTHR10828">
    <property type="entry name" value="M-PHASE INDUCER PHOSPHATASE DUAL SPECIFICITY PHOSPHATASE CDC25"/>
    <property type="match status" value="1"/>
</dbReference>
<dbReference type="SMART" id="SM00450">
    <property type="entry name" value="RHOD"/>
    <property type="match status" value="1"/>
</dbReference>
<evidence type="ECO:0000259" key="11">
    <source>
        <dbReference type="PROSITE" id="PS50206"/>
    </source>
</evidence>
<dbReference type="GO" id="GO:0110032">
    <property type="term" value="P:positive regulation of G2/MI transition of meiotic cell cycle"/>
    <property type="evidence" value="ECO:0007669"/>
    <property type="project" value="TreeGrafter"/>
</dbReference>
<gene>
    <name evidence="12" type="ORF">RHTO0S_07e06436g</name>
</gene>
<dbReference type="EC" id="3.1.3.48" evidence="2"/>
<feature type="compositionally biased region" description="Basic and acidic residues" evidence="10">
    <location>
        <begin position="299"/>
        <end position="321"/>
    </location>
</feature>
<keyword evidence="5" id="KW-0378">Hydrolase</keyword>
<reference evidence="12" key="1">
    <citation type="journal article" date="2014" name="Genome Announc.">
        <title>Draft genome sequence of Rhodosporidium toruloides CECT1137, an oleaginous yeast of biotechnological interest.</title>
        <authorList>
            <person name="Morin N."/>
            <person name="Calcas X."/>
            <person name="Devillers H."/>
            <person name="Durrens P."/>
            <person name="Sherman D.J."/>
            <person name="Nicaud J.-M."/>
            <person name="Neuveglise C."/>
        </authorList>
    </citation>
    <scope>NUCLEOTIDE SEQUENCE</scope>
    <source>
        <strain evidence="12">CECT1137</strain>
    </source>
</reference>
<feature type="region of interest" description="Disordered" evidence="10">
    <location>
        <begin position="799"/>
        <end position="834"/>
    </location>
</feature>
<dbReference type="GO" id="GO:0004725">
    <property type="term" value="F:protein tyrosine phosphatase activity"/>
    <property type="evidence" value="ECO:0007669"/>
    <property type="project" value="UniProtKB-EC"/>
</dbReference>
<feature type="compositionally biased region" description="Low complexity" evidence="10">
    <location>
        <begin position="809"/>
        <end position="821"/>
    </location>
</feature>
<dbReference type="PANTHER" id="PTHR10828:SF17">
    <property type="entry name" value="PROTEIN-TYROSINE-PHOSPHATASE"/>
    <property type="match status" value="1"/>
</dbReference>
<dbReference type="CDD" id="cd01530">
    <property type="entry name" value="Cdc25"/>
    <property type="match status" value="1"/>
</dbReference>
<feature type="compositionally biased region" description="Basic and acidic residues" evidence="10">
    <location>
        <begin position="359"/>
        <end position="370"/>
    </location>
</feature>
<proteinExistence type="inferred from homology"/>
<dbReference type="AlphaFoldDB" id="A0A061B7Z5"/>
<feature type="region of interest" description="Disordered" evidence="10">
    <location>
        <begin position="860"/>
        <end position="897"/>
    </location>
</feature>
<dbReference type="GO" id="GO:0010971">
    <property type="term" value="P:positive regulation of G2/M transition of mitotic cell cycle"/>
    <property type="evidence" value="ECO:0007669"/>
    <property type="project" value="TreeGrafter"/>
</dbReference>
<evidence type="ECO:0000256" key="5">
    <source>
        <dbReference type="ARBA" id="ARBA00022801"/>
    </source>
</evidence>
<evidence type="ECO:0000256" key="7">
    <source>
        <dbReference type="ARBA" id="ARBA00023306"/>
    </source>
</evidence>
<dbReference type="InterPro" id="IPR001763">
    <property type="entry name" value="Rhodanese-like_dom"/>
</dbReference>
<feature type="compositionally biased region" description="Polar residues" evidence="10">
    <location>
        <begin position="47"/>
        <end position="56"/>
    </location>
</feature>
<dbReference type="InterPro" id="IPR000751">
    <property type="entry name" value="MPI_Phosphatase"/>
</dbReference>
<keyword evidence="4" id="KW-0498">Mitosis</keyword>
<evidence type="ECO:0000256" key="4">
    <source>
        <dbReference type="ARBA" id="ARBA00022776"/>
    </source>
</evidence>
<dbReference type="EMBL" id="LK052942">
    <property type="protein sequence ID" value="CDR43008.1"/>
    <property type="molecule type" value="Genomic_DNA"/>
</dbReference>
<comment type="catalytic activity">
    <reaction evidence="8">
        <text>O-phospho-L-tyrosyl-[protein] + H2O = L-tyrosyl-[protein] + phosphate</text>
        <dbReference type="Rhea" id="RHEA:10684"/>
        <dbReference type="Rhea" id="RHEA-COMP:10136"/>
        <dbReference type="Rhea" id="RHEA-COMP:20101"/>
        <dbReference type="ChEBI" id="CHEBI:15377"/>
        <dbReference type="ChEBI" id="CHEBI:43474"/>
        <dbReference type="ChEBI" id="CHEBI:46858"/>
        <dbReference type="ChEBI" id="CHEBI:61978"/>
        <dbReference type="EC" id="3.1.3.48"/>
    </reaction>
</comment>
<dbReference type="InterPro" id="IPR036873">
    <property type="entry name" value="Rhodanese-like_dom_sf"/>
</dbReference>
<evidence type="ECO:0000256" key="10">
    <source>
        <dbReference type="SAM" id="MobiDB-lite"/>
    </source>
</evidence>
<feature type="region of interest" description="Disordered" evidence="10">
    <location>
        <begin position="513"/>
        <end position="540"/>
    </location>
</feature>
<dbReference type="FunFam" id="3.40.250.10:FF:000021">
    <property type="entry name" value="M-phase inducer phosphatase cdc-25.2"/>
    <property type="match status" value="1"/>
</dbReference>
<keyword evidence="7" id="KW-0131">Cell cycle</keyword>
<evidence type="ECO:0000256" key="2">
    <source>
        <dbReference type="ARBA" id="ARBA00013064"/>
    </source>
</evidence>
<feature type="compositionally biased region" description="Polar residues" evidence="10">
    <location>
        <begin position="255"/>
        <end position="273"/>
    </location>
</feature>
<evidence type="ECO:0000256" key="3">
    <source>
        <dbReference type="ARBA" id="ARBA00022618"/>
    </source>
</evidence>
<dbReference type="SUPFAM" id="SSF52821">
    <property type="entry name" value="Rhodanese/Cell cycle control phosphatase"/>
    <property type="match status" value="1"/>
</dbReference>
<accession>A0A061B7Z5</accession>
<dbReference type="Pfam" id="PF00581">
    <property type="entry name" value="Rhodanese"/>
    <property type="match status" value="1"/>
</dbReference>
<dbReference type="PRINTS" id="PR00716">
    <property type="entry name" value="MPIPHPHTASE"/>
</dbReference>
<sequence length="926" mass="97387">MLSSSPRSDTLVHRAGAAFQGAPLVAPSSPTLAYHDGEISPSFDASFASSMSITSDEQAHPSPLPAHLRPRSHGPTSSPNDAMDISPAPAPRQPVAGPSSSASRQNRLPAPRPPLFARPHSQPTVPSSSTAASTEDHPFLKSLFKPGRSAPPTQTSFAPILPLSIPRSTSPDYFQVPAVVPVTVDPHASSSGSSSRPTLPHFATVPPSQSEKLRPPFSKTAFEFRASDDGVESAPVDAFSDAKGSMPAPRRLSGGSRSRNALPSGWSKSQRQTAPANSLAPPPPPAPAKRKSDPGLPTLRKELESSPFRMEVDGESPERKLSSPIALRPASQPRSVSESRAAQPVFGGVEPGSSPPSSDADRSGADDRLADMFGFSPGDNLSPIPQSRKRFLEQENSPTPASPTPTGGASLGAVGGRRAFEKAASTASLPMRVARRQRSAIGLNARPSLASFASLGPPPSTTNENSASFNNNKRHATQAQDGKPAPAPLLRASRRSNSVAEASFLCVPQAVQTANPSSSSSTNGPLSARDPNVPDDSPRMLGARASLATMDGSDYFGTVGRRAGASVDLGKSVALSPEMGSPIAGFRKQEAKGKVLPCFGVKEDGLMRILPETLNDLQSGKYSDEIKEFLIIDCRFDYEYDGGHIEGAINLSELADVEARLLNLPNPPKPSTSECVAKEGKTVLVFHCEFSAKRAPTSAKHLRNQDRLKNIAAYPNIHYPELYILQGGYEAYYKAFPQRCVGGYVVMDHPEHDAKRSLNLNKFRDQKRQFNRASSFTFGQAQHASTLLRAADAAGAMSSTSGFARSRRPLSSSAFTSSRSSLEPSGFQFPHGSKKAASSSTACASAASVAASTATLSITEEDHEGDSSFGTNGSSPGGPAGGSPCPPSSKMGARPSLKLGTGGAMLYSRRMGLERAATASILTFGQ</sequence>
<evidence type="ECO:0000256" key="6">
    <source>
        <dbReference type="ARBA" id="ARBA00022912"/>
    </source>
</evidence>
<dbReference type="GO" id="GO:0000086">
    <property type="term" value="P:G2/M transition of mitotic cell cycle"/>
    <property type="evidence" value="ECO:0007669"/>
    <property type="project" value="TreeGrafter"/>
</dbReference>
<evidence type="ECO:0000256" key="8">
    <source>
        <dbReference type="ARBA" id="ARBA00051722"/>
    </source>
</evidence>
<dbReference type="Gene3D" id="3.40.250.10">
    <property type="entry name" value="Rhodanese-like domain"/>
    <property type="match status" value="1"/>
</dbReference>
<feature type="compositionally biased region" description="Low complexity" evidence="10">
    <location>
        <begin position="344"/>
        <end position="358"/>
    </location>
</feature>
<feature type="region of interest" description="Disordered" evidence="10">
    <location>
        <begin position="184"/>
        <end position="428"/>
    </location>
</feature>
<keyword evidence="6" id="KW-0904">Protein phosphatase</keyword>
<dbReference type="GO" id="GO:0005737">
    <property type="term" value="C:cytoplasm"/>
    <property type="evidence" value="ECO:0007669"/>
    <property type="project" value="TreeGrafter"/>
</dbReference>
<evidence type="ECO:0000313" key="12">
    <source>
        <dbReference type="EMBL" id="CDR43008.1"/>
    </source>
</evidence>
<evidence type="ECO:0000256" key="9">
    <source>
        <dbReference type="ARBA" id="ARBA00067190"/>
    </source>
</evidence>
<comment type="similarity">
    <text evidence="1">Belongs to the MPI phosphatase family.</text>
</comment>
<dbReference type="OrthoDB" id="26523at2759"/>
<dbReference type="PROSITE" id="PS50206">
    <property type="entry name" value="RHODANESE_3"/>
    <property type="match status" value="1"/>
</dbReference>